<keyword evidence="2" id="KW-1185">Reference proteome</keyword>
<accession>A0A4Q1V3L0</accession>
<reference evidence="1 2" key="1">
    <citation type="submission" date="2017-03" db="EMBL/GenBank/DDBJ databases">
        <authorList>
            <person name="Safronova V.I."/>
            <person name="Sazanova A.L."/>
            <person name="Chirak E.R."/>
        </authorList>
    </citation>
    <scope>NUCLEOTIDE SEQUENCE [LARGE SCALE GENOMIC DNA]</scope>
    <source>
        <strain evidence="1 2">Opo-243</strain>
    </source>
</reference>
<dbReference type="AlphaFoldDB" id="A0A4Q1V3L0"/>
<organism evidence="1 2">
    <name type="scientific">Bradyrhizobium betae</name>
    <dbReference type="NCBI Taxonomy" id="244734"/>
    <lineage>
        <taxon>Bacteria</taxon>
        <taxon>Pseudomonadati</taxon>
        <taxon>Pseudomonadota</taxon>
        <taxon>Alphaproteobacteria</taxon>
        <taxon>Hyphomicrobiales</taxon>
        <taxon>Nitrobacteraceae</taxon>
        <taxon>Bradyrhizobium</taxon>
    </lineage>
</organism>
<name>A0A4Q1V3L0_9BRAD</name>
<protein>
    <submittedName>
        <fullName evidence="1">Uncharacterized protein</fullName>
    </submittedName>
</protein>
<evidence type="ECO:0000313" key="1">
    <source>
        <dbReference type="EMBL" id="RXT45782.1"/>
    </source>
</evidence>
<evidence type="ECO:0000313" key="2">
    <source>
        <dbReference type="Proteomes" id="UP000290819"/>
    </source>
</evidence>
<dbReference type="EMBL" id="MZXW01000021">
    <property type="protein sequence ID" value="RXT45782.1"/>
    <property type="molecule type" value="Genomic_DNA"/>
</dbReference>
<proteinExistence type="predicted"/>
<gene>
    <name evidence="1" type="ORF">B5V03_19145</name>
</gene>
<comment type="caution">
    <text evidence="1">The sequence shown here is derived from an EMBL/GenBank/DDBJ whole genome shotgun (WGS) entry which is preliminary data.</text>
</comment>
<sequence>MATGLSALSAMDGLAREVPPRSRMDQPQVLRRLVSGGFSDRQQRSGAMVAETAVSAQKHIEIMFGGAGASCYPWFSMGAEGITTNTSHRPN</sequence>
<dbReference type="Proteomes" id="UP000290819">
    <property type="component" value="Unassembled WGS sequence"/>
</dbReference>